<evidence type="ECO:0000256" key="7">
    <source>
        <dbReference type="ARBA" id="ARBA00022679"/>
    </source>
</evidence>
<dbReference type="InterPro" id="IPR027417">
    <property type="entry name" value="P-loop_NTPase"/>
</dbReference>
<evidence type="ECO:0000256" key="4">
    <source>
        <dbReference type="ARBA" id="ARBA00016436"/>
    </source>
</evidence>
<dbReference type="SUPFAM" id="SSF52540">
    <property type="entry name" value="P-loop containing nucleoside triphosphate hydrolases"/>
    <property type="match status" value="1"/>
</dbReference>
<comment type="caution">
    <text evidence="14">The sequence shown here is derived from an EMBL/GenBank/DDBJ whole genome shotgun (WGS) entry which is preliminary data.</text>
</comment>
<reference evidence="14 15" key="1">
    <citation type="submission" date="2024-03" db="EMBL/GenBank/DDBJ databases">
        <title>Community enrichment and isolation of bacterial strains for fucoidan degradation.</title>
        <authorList>
            <person name="Sichert A."/>
        </authorList>
    </citation>
    <scope>NUCLEOTIDE SEQUENCE [LARGE SCALE GENOMIC DNA]</scope>
    <source>
        <strain evidence="14 15">AS76</strain>
    </source>
</reference>
<evidence type="ECO:0000256" key="12">
    <source>
        <dbReference type="ARBA" id="ARBA00029757"/>
    </source>
</evidence>
<keyword evidence="15" id="KW-1185">Reference proteome</keyword>
<dbReference type="InterPro" id="IPR003758">
    <property type="entry name" value="LpxK"/>
</dbReference>
<evidence type="ECO:0000256" key="3">
    <source>
        <dbReference type="ARBA" id="ARBA00012071"/>
    </source>
</evidence>
<protein>
    <recommendedName>
        <fullName evidence="4 13">Tetraacyldisaccharide 4'-kinase</fullName>
        <ecNumber evidence="3 13">2.7.1.130</ecNumber>
    </recommendedName>
    <alternativeName>
        <fullName evidence="12 13">Lipid A 4'-kinase</fullName>
    </alternativeName>
</protein>
<comment type="function">
    <text evidence="1 13">Transfers the gamma-phosphate of ATP to the 4'-position of a tetraacyldisaccharide 1-phosphate intermediate (termed DS-1-P) to form tetraacyldisaccharide 1,4'-bis-phosphate (lipid IVA).</text>
</comment>
<evidence type="ECO:0000256" key="6">
    <source>
        <dbReference type="ARBA" id="ARBA00022556"/>
    </source>
</evidence>
<keyword evidence="11 13" id="KW-0443">Lipid metabolism</keyword>
<organism evidence="14 15">
    <name type="scientific">Neptuniibacter pectenicola</name>
    <dbReference type="NCBI Taxonomy" id="1806669"/>
    <lineage>
        <taxon>Bacteria</taxon>
        <taxon>Pseudomonadati</taxon>
        <taxon>Pseudomonadota</taxon>
        <taxon>Gammaproteobacteria</taxon>
        <taxon>Oceanospirillales</taxon>
        <taxon>Oceanospirillaceae</taxon>
        <taxon>Neptuniibacter</taxon>
    </lineage>
</organism>
<gene>
    <name evidence="13 14" type="primary">lpxK</name>
    <name evidence="14" type="ORF">WNY58_14620</name>
</gene>
<keyword evidence="5 13" id="KW-0444">Lipid biosynthesis</keyword>
<evidence type="ECO:0000313" key="15">
    <source>
        <dbReference type="Proteomes" id="UP001449225"/>
    </source>
</evidence>
<keyword evidence="10 13" id="KW-0067">ATP-binding</keyword>
<dbReference type="EMBL" id="JBBMRA010000017">
    <property type="protein sequence ID" value="MEM5537620.1"/>
    <property type="molecule type" value="Genomic_DNA"/>
</dbReference>
<dbReference type="PANTHER" id="PTHR42724">
    <property type="entry name" value="TETRAACYLDISACCHARIDE 4'-KINASE"/>
    <property type="match status" value="1"/>
</dbReference>
<comment type="catalytic activity">
    <reaction evidence="13">
        <text>a lipid A disaccharide + ATP = a lipid IVA + ADP + H(+)</text>
        <dbReference type="Rhea" id="RHEA:67840"/>
        <dbReference type="ChEBI" id="CHEBI:15378"/>
        <dbReference type="ChEBI" id="CHEBI:30616"/>
        <dbReference type="ChEBI" id="CHEBI:176343"/>
        <dbReference type="ChEBI" id="CHEBI:176425"/>
        <dbReference type="ChEBI" id="CHEBI:456216"/>
        <dbReference type="EC" id="2.7.1.130"/>
    </reaction>
</comment>
<dbReference type="Proteomes" id="UP001449225">
    <property type="component" value="Unassembled WGS sequence"/>
</dbReference>
<dbReference type="PANTHER" id="PTHR42724:SF1">
    <property type="entry name" value="TETRAACYLDISACCHARIDE 4'-KINASE, MITOCHONDRIAL-RELATED"/>
    <property type="match status" value="1"/>
</dbReference>
<keyword evidence="7 13" id="KW-0808">Transferase</keyword>
<feature type="binding site" evidence="13">
    <location>
        <begin position="54"/>
        <end position="61"/>
    </location>
    <ligand>
        <name>ATP</name>
        <dbReference type="ChEBI" id="CHEBI:30616"/>
    </ligand>
</feature>
<proteinExistence type="inferred from homology"/>
<dbReference type="NCBIfam" id="TIGR00682">
    <property type="entry name" value="lpxK"/>
    <property type="match status" value="1"/>
</dbReference>
<dbReference type="RefSeq" id="WP_342854899.1">
    <property type="nucleotide sequence ID" value="NZ_JBBMRA010000017.1"/>
</dbReference>
<accession>A0ABU9TV78</accession>
<dbReference type="EC" id="2.7.1.130" evidence="3 13"/>
<name>A0ABU9TV78_9GAMM</name>
<evidence type="ECO:0000256" key="2">
    <source>
        <dbReference type="ARBA" id="ARBA00004870"/>
    </source>
</evidence>
<keyword evidence="8 13" id="KW-0547">Nucleotide-binding</keyword>
<evidence type="ECO:0000313" key="14">
    <source>
        <dbReference type="EMBL" id="MEM5537620.1"/>
    </source>
</evidence>
<sequence>MSWLETRWYSTESAPIYLRPFEVLFRRLAAGKKKRDLRVQWRAPVPVIVVGNISVGGTGKTPLTVYLIEQLNALGYKPGIISRGYKSNAPHYPFDVSHATSPDESGDEPYMLERRCQCPVIIDADRRSAAEFLLAHYDCDLIISDDGLQHYRLGRDIEIAVVDSERGLGNQHCLPAGPLREEPARLQSVDYVVCNGGPCSTLPEGIVTYEMRLAPQSLIPCDKEQGAVYSCHAFPYKKINAVAGIGNPQRFFNTLKQSVSAEIACYPKPDHHRFSEQDFDFAEGVTVMTEKDAVKVSELGLRDAWYLNVSAQLPDNFMSALTDQLKQIANDKGKK</sequence>
<dbReference type="Pfam" id="PF02606">
    <property type="entry name" value="LpxK"/>
    <property type="match status" value="1"/>
</dbReference>
<keyword evidence="9 13" id="KW-0418">Kinase</keyword>
<evidence type="ECO:0000256" key="8">
    <source>
        <dbReference type="ARBA" id="ARBA00022741"/>
    </source>
</evidence>
<evidence type="ECO:0000256" key="10">
    <source>
        <dbReference type="ARBA" id="ARBA00022840"/>
    </source>
</evidence>
<evidence type="ECO:0000256" key="9">
    <source>
        <dbReference type="ARBA" id="ARBA00022777"/>
    </source>
</evidence>
<comment type="pathway">
    <text evidence="2 13">Glycolipid biosynthesis; lipid IV(A) biosynthesis; lipid IV(A) from (3R)-3-hydroxytetradecanoyl-[acyl-carrier-protein] and UDP-N-acetyl-alpha-D-glucosamine: step 6/6.</text>
</comment>
<keyword evidence="6 13" id="KW-0441">Lipid A biosynthesis</keyword>
<dbReference type="HAMAP" id="MF_00409">
    <property type="entry name" value="LpxK"/>
    <property type="match status" value="1"/>
</dbReference>
<evidence type="ECO:0000256" key="5">
    <source>
        <dbReference type="ARBA" id="ARBA00022516"/>
    </source>
</evidence>
<dbReference type="GO" id="GO:0009029">
    <property type="term" value="F:lipid-A 4'-kinase activity"/>
    <property type="evidence" value="ECO:0007669"/>
    <property type="project" value="UniProtKB-EC"/>
</dbReference>
<evidence type="ECO:0000256" key="11">
    <source>
        <dbReference type="ARBA" id="ARBA00023098"/>
    </source>
</evidence>
<evidence type="ECO:0000256" key="1">
    <source>
        <dbReference type="ARBA" id="ARBA00002274"/>
    </source>
</evidence>
<comment type="similarity">
    <text evidence="13">Belongs to the LpxK family.</text>
</comment>
<evidence type="ECO:0000256" key="13">
    <source>
        <dbReference type="HAMAP-Rule" id="MF_00409"/>
    </source>
</evidence>